<feature type="region of interest" description="Disordered" evidence="2">
    <location>
        <begin position="455"/>
        <end position="477"/>
    </location>
</feature>
<dbReference type="InterPro" id="IPR022966">
    <property type="entry name" value="RNase_II/R_CS"/>
</dbReference>
<dbReference type="InterPro" id="IPR041505">
    <property type="entry name" value="Dis3_CSD2"/>
</dbReference>
<dbReference type="Pfam" id="PF00773">
    <property type="entry name" value="RNB"/>
    <property type="match status" value="1"/>
</dbReference>
<dbReference type="Gene3D" id="2.40.50.690">
    <property type="match status" value="2"/>
</dbReference>
<gene>
    <name evidence="4" type="ORF">CCAE0312_LOCUS8535</name>
</gene>
<dbReference type="GO" id="GO:0003723">
    <property type="term" value="F:RNA binding"/>
    <property type="evidence" value="ECO:0007669"/>
    <property type="project" value="InterPro"/>
</dbReference>
<dbReference type="PROSITE" id="PS01175">
    <property type="entry name" value="RIBONUCLEASE_II"/>
    <property type="match status" value="1"/>
</dbReference>
<reference evidence="4" key="1">
    <citation type="submission" date="2021-01" db="EMBL/GenBank/DDBJ databases">
        <authorList>
            <person name="Corre E."/>
            <person name="Pelletier E."/>
            <person name="Niang G."/>
            <person name="Scheremetjew M."/>
            <person name="Finn R."/>
            <person name="Kale V."/>
            <person name="Holt S."/>
            <person name="Cochrane G."/>
            <person name="Meng A."/>
            <person name="Brown T."/>
            <person name="Cohen L."/>
        </authorList>
    </citation>
    <scope>NUCLEOTIDE SEQUENCE</scope>
    <source>
        <strain evidence="4">SAG 36.94</strain>
    </source>
</reference>
<feature type="domain" description="RNB" evidence="3">
    <location>
        <begin position="617"/>
        <end position="956"/>
    </location>
</feature>
<dbReference type="InterPro" id="IPR012340">
    <property type="entry name" value="NA-bd_OB-fold"/>
</dbReference>
<feature type="compositionally biased region" description="Basic and acidic residues" evidence="2">
    <location>
        <begin position="37"/>
        <end position="58"/>
    </location>
</feature>
<dbReference type="AlphaFoldDB" id="A0A7S1TGV3"/>
<dbReference type="GO" id="GO:0006402">
    <property type="term" value="P:mRNA catabolic process"/>
    <property type="evidence" value="ECO:0007669"/>
    <property type="project" value="TreeGrafter"/>
</dbReference>
<dbReference type="Pfam" id="PF17849">
    <property type="entry name" value="OB_Dis3"/>
    <property type="match status" value="1"/>
</dbReference>
<dbReference type="PANTHER" id="PTHR23355:SF9">
    <property type="entry name" value="DIS3-LIKE EXONUCLEASE 2"/>
    <property type="match status" value="1"/>
</dbReference>
<comment type="similarity">
    <text evidence="1">Belongs to the RNR ribonuclease family.</text>
</comment>
<dbReference type="InterPro" id="IPR050180">
    <property type="entry name" value="RNR_Ribonuclease"/>
</dbReference>
<proteinExistence type="inferred from homology"/>
<accession>A0A7S1TGV3</accession>
<dbReference type="EMBL" id="HBGH01015251">
    <property type="protein sequence ID" value="CAD9236441.1"/>
    <property type="molecule type" value="Transcribed_RNA"/>
</dbReference>
<feature type="compositionally biased region" description="Polar residues" evidence="2">
    <location>
        <begin position="1"/>
        <end position="10"/>
    </location>
</feature>
<protein>
    <recommendedName>
        <fullName evidence="3">RNB domain-containing protein</fullName>
    </recommendedName>
</protein>
<organism evidence="4">
    <name type="scientific">Compsopogon caeruleus</name>
    <dbReference type="NCBI Taxonomy" id="31354"/>
    <lineage>
        <taxon>Eukaryota</taxon>
        <taxon>Rhodophyta</taxon>
        <taxon>Compsopogonophyceae</taxon>
        <taxon>Compsopogonales</taxon>
        <taxon>Compsopogonaceae</taxon>
        <taxon>Compsopogon</taxon>
    </lineage>
</organism>
<feature type="compositionally biased region" description="Polar residues" evidence="2">
    <location>
        <begin position="60"/>
        <end position="75"/>
    </location>
</feature>
<feature type="region of interest" description="Disordered" evidence="2">
    <location>
        <begin position="1"/>
        <end position="118"/>
    </location>
</feature>
<evidence type="ECO:0000256" key="2">
    <source>
        <dbReference type="SAM" id="MobiDB-lite"/>
    </source>
</evidence>
<evidence type="ECO:0000256" key="1">
    <source>
        <dbReference type="RuleBase" id="RU003901"/>
    </source>
</evidence>
<sequence>MSGVAVSSRTGGPHVTSGDDRDKPTEPLPSHPLPQRRKQDTQARENHARNGQDRDAIHMESTSTLEAPRGQTKNAVSVDDKSLNDADATPEWGDLDKRSVRQGRRVPEPEMDPDSPPTVVRQADLERLGDVVHPRFRVKFREHLALVEAKTKIEKGELLEGRLEEDPLGHGFAAVILNNPPETVQNGRVTIPTRLHRNRAYLGDKVAVELFPDPDVWPDAVPKTLQDSNPRTFGEVVAILEGRDVLIFNGVLRPVNRNVRFVDNESFVEFWPEQRGNPRALIPIGHVPEKFFATDKAKNSWLRPRMQAVVRYAYWDKSVSHPFAVFDGVSSDGDKEVLMDVKPSVEVRREETSQSDVLYSGVLHSFGPNRAYVTVSGFDRDILIVGRAMINRAMHGDEVSLVVLGLEDAQRDINSDVQSVGSSAQTELVRSIDSASSRESDGALEIAEKYAKRESCPEESTIRPAEGAHPSSEESGKRWKGRIVNILHHNPEVHLMGKFHPGKDDACKLLFQPKDVRYPLGLVKKDKVADLAKRAGKKLNRRFLEGHLFVVEYGKWQNGMFPTARSVTFLGKDGDLTAESRGFLLKHNIMDCPFPREVLADLPSPEWCISDLERSSRLDLRHLVIFSIDPETARDLDDALSIEDLPDGIYRVGVHVADVSHFVKEGTSLDEHARKRSTSTYLVDRVIPMLPRALCEDLCSLNPGTERLAFSVFMNMTNQGKILKRWFGRSVIKSRCKLSYKEAQSIIDQDKEPTTRDGGWKEKVKNDIKKLHQLAMHIRSARFENGSLRLRSVQASFQLNERGQPIGFTAYPIRESNYLIEEFMLLANMSVAQYISSAFPGRSLLRCHLAPKLSACATLERWAKRWFDIELEWSSPSAVHHSLARLEHVISHPTIFEAFQVMGTKVMETARYFCTGCSSSWRHFALNFEKYTHFTSPIRRYPDIIVHRQLQEAIDRFGNDGIVIHEQVRNGQTHDEFCDQLSKWCTHFNERKKASTYAQSDSTQLFLRKLFSLRPQALDSAVVDFSDRFIILYIPSTGDLVQLDPERARKEIQCEKFERSEKCMEFTLVPLEKRRKPFKKRRGLKNKSEEENKSSVFVLDENGSNLDGLSELLHLKISIFDHVKLYLTSNQTSLEHRFVISSLTRSR</sequence>
<dbReference type="SMART" id="SM00955">
    <property type="entry name" value="RNB"/>
    <property type="match status" value="1"/>
</dbReference>
<name>A0A7S1TGV3_9RHOD</name>
<dbReference type="GO" id="GO:0000932">
    <property type="term" value="C:P-body"/>
    <property type="evidence" value="ECO:0007669"/>
    <property type="project" value="TreeGrafter"/>
</dbReference>
<dbReference type="PANTHER" id="PTHR23355">
    <property type="entry name" value="RIBONUCLEASE"/>
    <property type="match status" value="1"/>
</dbReference>
<dbReference type="InterPro" id="IPR001900">
    <property type="entry name" value="RNase_II/R"/>
</dbReference>
<dbReference type="SUPFAM" id="SSF50249">
    <property type="entry name" value="Nucleic acid-binding proteins"/>
    <property type="match status" value="3"/>
</dbReference>
<evidence type="ECO:0000313" key="4">
    <source>
        <dbReference type="EMBL" id="CAD9236441.1"/>
    </source>
</evidence>
<evidence type="ECO:0000259" key="3">
    <source>
        <dbReference type="SMART" id="SM00955"/>
    </source>
</evidence>
<dbReference type="GO" id="GO:0000175">
    <property type="term" value="F:3'-5'-RNA exonuclease activity"/>
    <property type="evidence" value="ECO:0007669"/>
    <property type="project" value="TreeGrafter"/>
</dbReference>